<keyword evidence="1" id="KW-0812">Transmembrane</keyword>
<feature type="transmembrane region" description="Helical" evidence="1">
    <location>
        <begin position="109"/>
        <end position="131"/>
    </location>
</feature>
<dbReference type="AlphaFoldDB" id="A0AAV5SQI6"/>
<keyword evidence="3" id="KW-1185">Reference proteome</keyword>
<proteinExistence type="predicted"/>
<reference evidence="2" key="1">
    <citation type="submission" date="2023-10" db="EMBL/GenBank/DDBJ databases">
        <title>Genome assembly of Pristionchus species.</title>
        <authorList>
            <person name="Yoshida K."/>
            <person name="Sommer R.J."/>
        </authorList>
    </citation>
    <scope>NUCLEOTIDE SEQUENCE</scope>
    <source>
        <strain evidence="2">RS0144</strain>
    </source>
</reference>
<evidence type="ECO:0000313" key="2">
    <source>
        <dbReference type="EMBL" id="GMS85631.1"/>
    </source>
</evidence>
<sequence length="143" mass="16371">RIFNLADEEIDEEDQSRYVVNGSLTRTPSRSPSSQSIRDRTVSALNTVLPLFPTIESRLFTEPVAPGHGGTTVAQQYWPWLVPCLVFSLFSFIVSFFNPRNRLHVLVGCVYVMFHYLVIIVVWFALAHAVWDLSDFFLSTEKM</sequence>
<feature type="transmembrane region" description="Helical" evidence="1">
    <location>
        <begin position="77"/>
        <end position="97"/>
    </location>
</feature>
<evidence type="ECO:0000313" key="3">
    <source>
        <dbReference type="Proteomes" id="UP001432027"/>
    </source>
</evidence>
<feature type="non-terminal residue" evidence="2">
    <location>
        <position position="1"/>
    </location>
</feature>
<dbReference type="EMBL" id="BTSX01000002">
    <property type="protein sequence ID" value="GMS85631.1"/>
    <property type="molecule type" value="Genomic_DNA"/>
</dbReference>
<feature type="non-terminal residue" evidence="2">
    <location>
        <position position="143"/>
    </location>
</feature>
<name>A0AAV5SQI6_9BILA</name>
<keyword evidence="1" id="KW-1133">Transmembrane helix</keyword>
<accession>A0AAV5SQI6</accession>
<organism evidence="2 3">
    <name type="scientific">Pristionchus entomophagus</name>
    <dbReference type="NCBI Taxonomy" id="358040"/>
    <lineage>
        <taxon>Eukaryota</taxon>
        <taxon>Metazoa</taxon>
        <taxon>Ecdysozoa</taxon>
        <taxon>Nematoda</taxon>
        <taxon>Chromadorea</taxon>
        <taxon>Rhabditida</taxon>
        <taxon>Rhabditina</taxon>
        <taxon>Diplogasteromorpha</taxon>
        <taxon>Diplogasteroidea</taxon>
        <taxon>Neodiplogasteridae</taxon>
        <taxon>Pristionchus</taxon>
    </lineage>
</organism>
<comment type="caution">
    <text evidence="2">The sequence shown here is derived from an EMBL/GenBank/DDBJ whole genome shotgun (WGS) entry which is preliminary data.</text>
</comment>
<dbReference type="Proteomes" id="UP001432027">
    <property type="component" value="Unassembled WGS sequence"/>
</dbReference>
<keyword evidence="1" id="KW-0472">Membrane</keyword>
<evidence type="ECO:0000256" key="1">
    <source>
        <dbReference type="SAM" id="Phobius"/>
    </source>
</evidence>
<gene>
    <name evidence="2" type="ORF">PENTCL1PPCAC_7806</name>
</gene>
<protein>
    <submittedName>
        <fullName evidence="2">Uncharacterized protein</fullName>
    </submittedName>
</protein>